<name>A0A1H8LG16_9PROT</name>
<feature type="region of interest" description="Disordered" evidence="1">
    <location>
        <begin position="40"/>
        <end position="63"/>
    </location>
</feature>
<sequence>MQGSVSYLSRLVQGGDRGGGRGFLTPPRIFFRPALPGPGLSFPENASATDSPRTHVPQTPIGTSNLTQMEQSFRVTGAEPAIMLSTPSVGGLRPTRPTNATKDELVAISNNEPAPVVTGIMNEVKKPGTKPSQTLDSIIGKTTDTAQTTMAHNNLLMSKDTERIGIVRSTSVIPKQELGRRAMTAIEDTAALIQEGVQRKQTSSVSSASKAAHPHRILLTPPASAMSEKSAHQSEKREQRDSNSSPAIHIGTLEVRINPPKPPRKVISSTTSSPRGVVPLAQGFRSFGLAQG</sequence>
<feature type="compositionally biased region" description="Basic and acidic residues" evidence="1">
    <location>
        <begin position="229"/>
        <end position="241"/>
    </location>
</feature>
<dbReference type="EMBL" id="FOCT01000010">
    <property type="protein sequence ID" value="SEO04065.1"/>
    <property type="molecule type" value="Genomic_DNA"/>
</dbReference>
<dbReference type="AlphaFoldDB" id="A0A1H8LG16"/>
<feature type="compositionally biased region" description="Polar residues" evidence="1">
    <location>
        <begin position="44"/>
        <end position="63"/>
    </location>
</feature>
<dbReference type="Proteomes" id="UP000183898">
    <property type="component" value="Unassembled WGS sequence"/>
</dbReference>
<reference evidence="2 3" key="1">
    <citation type="submission" date="2016-10" db="EMBL/GenBank/DDBJ databases">
        <authorList>
            <person name="de Groot N.N."/>
        </authorList>
    </citation>
    <scope>NUCLEOTIDE SEQUENCE [LARGE SCALE GENOMIC DNA]</scope>
    <source>
        <strain evidence="2 3">Nl18</strain>
    </source>
</reference>
<proteinExistence type="predicted"/>
<feature type="region of interest" description="Disordered" evidence="1">
    <location>
        <begin position="197"/>
        <end position="279"/>
    </location>
</feature>
<evidence type="ECO:0000256" key="1">
    <source>
        <dbReference type="SAM" id="MobiDB-lite"/>
    </source>
</evidence>
<feature type="compositionally biased region" description="Polar residues" evidence="1">
    <location>
        <begin position="199"/>
        <end position="209"/>
    </location>
</feature>
<organism evidence="2 3">
    <name type="scientific">Nitrosospira multiformis</name>
    <dbReference type="NCBI Taxonomy" id="1231"/>
    <lineage>
        <taxon>Bacteria</taxon>
        <taxon>Pseudomonadati</taxon>
        <taxon>Pseudomonadota</taxon>
        <taxon>Betaproteobacteria</taxon>
        <taxon>Nitrosomonadales</taxon>
        <taxon>Nitrosomonadaceae</taxon>
        <taxon>Nitrosospira</taxon>
    </lineage>
</organism>
<gene>
    <name evidence="2" type="ORF">SAMN05216404_11092</name>
</gene>
<accession>A0A1H8LG16</accession>
<protein>
    <submittedName>
        <fullName evidence="2">Uncharacterized protein</fullName>
    </submittedName>
</protein>
<evidence type="ECO:0000313" key="3">
    <source>
        <dbReference type="Proteomes" id="UP000183898"/>
    </source>
</evidence>
<evidence type="ECO:0000313" key="2">
    <source>
        <dbReference type="EMBL" id="SEO04065.1"/>
    </source>
</evidence>